<accession>A0A0C9WX11</accession>
<dbReference type="Proteomes" id="UP000054477">
    <property type="component" value="Unassembled WGS sequence"/>
</dbReference>
<keyword evidence="1" id="KW-1133">Transmembrane helix</keyword>
<sequence>LWWPCYITDHGQQNESNDNPNVVQGAQPMHGDLEMARRRDPDALPPRNVLEWCLNYVYLFFTRKGGNLVYVVKALLFTVILCLPSFLPSSATFAFKNRSVWAIIMGQVTLSRFRDDTTYSLIARLIATFDGGVTSAVLRYISCGSKQGNAYGLQWCAPWLSPFFQLSDSSYDGHCHCVLDTSGNFPDSASLCTNNRIWRNSV</sequence>
<dbReference type="OrthoDB" id="2274698at2759"/>
<gene>
    <name evidence="2" type="ORF">K443DRAFT_687084</name>
</gene>
<feature type="non-terminal residue" evidence="2">
    <location>
        <position position="202"/>
    </location>
</feature>
<proteinExistence type="predicted"/>
<keyword evidence="1" id="KW-0812">Transmembrane</keyword>
<organism evidence="2 3">
    <name type="scientific">Laccaria amethystina LaAM-08-1</name>
    <dbReference type="NCBI Taxonomy" id="1095629"/>
    <lineage>
        <taxon>Eukaryota</taxon>
        <taxon>Fungi</taxon>
        <taxon>Dikarya</taxon>
        <taxon>Basidiomycota</taxon>
        <taxon>Agaricomycotina</taxon>
        <taxon>Agaricomycetes</taxon>
        <taxon>Agaricomycetidae</taxon>
        <taxon>Agaricales</taxon>
        <taxon>Agaricineae</taxon>
        <taxon>Hydnangiaceae</taxon>
        <taxon>Laccaria</taxon>
    </lineage>
</organism>
<dbReference type="HOGENOM" id="CLU_1354817_0_0_1"/>
<dbReference type="STRING" id="1095629.A0A0C9WX11"/>
<evidence type="ECO:0000256" key="1">
    <source>
        <dbReference type="SAM" id="Phobius"/>
    </source>
</evidence>
<dbReference type="EMBL" id="KN839389">
    <property type="protein sequence ID" value="KIJ89876.1"/>
    <property type="molecule type" value="Genomic_DNA"/>
</dbReference>
<reference evidence="2 3" key="1">
    <citation type="submission" date="2014-04" db="EMBL/GenBank/DDBJ databases">
        <authorList>
            <consortium name="DOE Joint Genome Institute"/>
            <person name="Kuo A."/>
            <person name="Kohler A."/>
            <person name="Nagy L.G."/>
            <person name="Floudas D."/>
            <person name="Copeland A."/>
            <person name="Barry K.W."/>
            <person name="Cichocki N."/>
            <person name="Veneault-Fourrey C."/>
            <person name="LaButti K."/>
            <person name="Lindquist E.A."/>
            <person name="Lipzen A."/>
            <person name="Lundell T."/>
            <person name="Morin E."/>
            <person name="Murat C."/>
            <person name="Sun H."/>
            <person name="Tunlid A."/>
            <person name="Henrissat B."/>
            <person name="Grigoriev I.V."/>
            <person name="Hibbett D.S."/>
            <person name="Martin F."/>
            <person name="Nordberg H.P."/>
            <person name="Cantor M.N."/>
            <person name="Hua S.X."/>
        </authorList>
    </citation>
    <scope>NUCLEOTIDE SEQUENCE [LARGE SCALE GENOMIC DNA]</scope>
    <source>
        <strain evidence="2 3">LaAM-08-1</strain>
    </source>
</reference>
<evidence type="ECO:0000313" key="3">
    <source>
        <dbReference type="Proteomes" id="UP000054477"/>
    </source>
</evidence>
<keyword evidence="1" id="KW-0472">Membrane</keyword>
<feature type="transmembrane region" description="Helical" evidence="1">
    <location>
        <begin position="68"/>
        <end position="87"/>
    </location>
</feature>
<dbReference type="PANTHER" id="PTHR37994:SF1">
    <property type="entry name" value="ER TRANSPORTER 6TM N-TERMINAL DOMAIN-CONTAINING PROTEIN"/>
    <property type="match status" value="1"/>
</dbReference>
<keyword evidence="3" id="KW-1185">Reference proteome</keyword>
<evidence type="ECO:0000313" key="2">
    <source>
        <dbReference type="EMBL" id="KIJ89876.1"/>
    </source>
</evidence>
<name>A0A0C9WX11_9AGAR</name>
<protein>
    <submittedName>
        <fullName evidence="2">Uncharacterized protein</fullName>
    </submittedName>
</protein>
<reference evidence="3" key="2">
    <citation type="submission" date="2015-01" db="EMBL/GenBank/DDBJ databases">
        <title>Evolutionary Origins and Diversification of the Mycorrhizal Mutualists.</title>
        <authorList>
            <consortium name="DOE Joint Genome Institute"/>
            <consortium name="Mycorrhizal Genomics Consortium"/>
            <person name="Kohler A."/>
            <person name="Kuo A."/>
            <person name="Nagy L.G."/>
            <person name="Floudas D."/>
            <person name="Copeland A."/>
            <person name="Barry K.W."/>
            <person name="Cichocki N."/>
            <person name="Veneault-Fourrey C."/>
            <person name="LaButti K."/>
            <person name="Lindquist E.A."/>
            <person name="Lipzen A."/>
            <person name="Lundell T."/>
            <person name="Morin E."/>
            <person name="Murat C."/>
            <person name="Riley R."/>
            <person name="Ohm R."/>
            <person name="Sun H."/>
            <person name="Tunlid A."/>
            <person name="Henrissat B."/>
            <person name="Grigoriev I.V."/>
            <person name="Hibbett D.S."/>
            <person name="Martin F."/>
        </authorList>
    </citation>
    <scope>NUCLEOTIDE SEQUENCE [LARGE SCALE GENOMIC DNA]</scope>
    <source>
        <strain evidence="3">LaAM-08-1</strain>
    </source>
</reference>
<dbReference type="PANTHER" id="PTHR37994">
    <property type="entry name" value="ARAE_2_N DOMAIN-CONTAINING PROTEIN-RELATED"/>
    <property type="match status" value="1"/>
</dbReference>
<dbReference type="AlphaFoldDB" id="A0A0C9WX11"/>